<dbReference type="GO" id="GO:0003743">
    <property type="term" value="F:translation initiation factor activity"/>
    <property type="evidence" value="ECO:0007669"/>
    <property type="project" value="UniProtKB-KW"/>
</dbReference>
<keyword evidence="3" id="KW-1185">Reference proteome</keyword>
<accession>A0A392TMT7</accession>
<sequence length="73" mass="8102">MAVEETPKSIITDDQIPSNPNNEEINNNNDLEEGEILDEGDDSSATSNPNSAVVHPLENSWTFWFDNPQAKSK</sequence>
<protein>
    <submittedName>
        <fullName evidence="2">Eukaryotic translation initiation factor 4E</fullName>
    </submittedName>
</protein>
<keyword evidence="2" id="KW-0648">Protein biosynthesis</keyword>
<evidence type="ECO:0000313" key="2">
    <source>
        <dbReference type="EMBL" id="MCI62491.1"/>
    </source>
</evidence>
<evidence type="ECO:0000256" key="1">
    <source>
        <dbReference type="SAM" id="MobiDB-lite"/>
    </source>
</evidence>
<dbReference type="InterPro" id="IPR023398">
    <property type="entry name" value="TIF_eIF4e-like"/>
</dbReference>
<dbReference type="EMBL" id="LXQA010619897">
    <property type="protein sequence ID" value="MCI62491.1"/>
    <property type="molecule type" value="Genomic_DNA"/>
</dbReference>
<dbReference type="Gene3D" id="3.30.760.10">
    <property type="entry name" value="RNA Cap, Translation Initiation Factor Eif4e"/>
    <property type="match status" value="1"/>
</dbReference>
<feature type="non-terminal residue" evidence="2">
    <location>
        <position position="73"/>
    </location>
</feature>
<dbReference type="Proteomes" id="UP000265520">
    <property type="component" value="Unassembled WGS sequence"/>
</dbReference>
<reference evidence="2 3" key="1">
    <citation type="journal article" date="2018" name="Front. Plant Sci.">
        <title>Red Clover (Trifolium pratense) and Zigzag Clover (T. medium) - A Picture of Genomic Similarities and Differences.</title>
        <authorList>
            <person name="Dluhosova J."/>
            <person name="Istvanek J."/>
            <person name="Nedelnik J."/>
            <person name="Repkova J."/>
        </authorList>
    </citation>
    <scope>NUCLEOTIDE SEQUENCE [LARGE SCALE GENOMIC DNA]</scope>
    <source>
        <strain evidence="3">cv. 10/8</strain>
        <tissue evidence="2">Leaf</tissue>
    </source>
</reference>
<organism evidence="2 3">
    <name type="scientific">Trifolium medium</name>
    <dbReference type="NCBI Taxonomy" id="97028"/>
    <lineage>
        <taxon>Eukaryota</taxon>
        <taxon>Viridiplantae</taxon>
        <taxon>Streptophyta</taxon>
        <taxon>Embryophyta</taxon>
        <taxon>Tracheophyta</taxon>
        <taxon>Spermatophyta</taxon>
        <taxon>Magnoliopsida</taxon>
        <taxon>eudicotyledons</taxon>
        <taxon>Gunneridae</taxon>
        <taxon>Pentapetalae</taxon>
        <taxon>rosids</taxon>
        <taxon>fabids</taxon>
        <taxon>Fabales</taxon>
        <taxon>Fabaceae</taxon>
        <taxon>Papilionoideae</taxon>
        <taxon>50 kb inversion clade</taxon>
        <taxon>NPAAA clade</taxon>
        <taxon>Hologalegina</taxon>
        <taxon>IRL clade</taxon>
        <taxon>Trifolieae</taxon>
        <taxon>Trifolium</taxon>
    </lineage>
</organism>
<comment type="caution">
    <text evidence="2">The sequence shown here is derived from an EMBL/GenBank/DDBJ whole genome shotgun (WGS) entry which is preliminary data.</text>
</comment>
<name>A0A392TMT7_9FABA</name>
<dbReference type="AlphaFoldDB" id="A0A392TMT7"/>
<keyword evidence="2" id="KW-0396">Initiation factor</keyword>
<feature type="compositionally biased region" description="Acidic residues" evidence="1">
    <location>
        <begin position="30"/>
        <end position="42"/>
    </location>
</feature>
<dbReference type="SUPFAM" id="SSF55418">
    <property type="entry name" value="eIF4e-like"/>
    <property type="match status" value="1"/>
</dbReference>
<feature type="region of interest" description="Disordered" evidence="1">
    <location>
        <begin position="1"/>
        <end position="53"/>
    </location>
</feature>
<proteinExistence type="predicted"/>
<evidence type="ECO:0000313" key="3">
    <source>
        <dbReference type="Proteomes" id="UP000265520"/>
    </source>
</evidence>